<dbReference type="Pfam" id="PF07884">
    <property type="entry name" value="VKOR"/>
    <property type="match status" value="1"/>
</dbReference>
<dbReference type="SMART" id="SM00756">
    <property type="entry name" value="VKc"/>
    <property type="match status" value="1"/>
</dbReference>
<dbReference type="CDD" id="cd12922">
    <property type="entry name" value="VKOR_5"/>
    <property type="match status" value="1"/>
</dbReference>
<evidence type="ECO:0000313" key="13">
    <source>
        <dbReference type="EMBL" id="NNH22276.1"/>
    </source>
</evidence>
<evidence type="ECO:0000256" key="11">
    <source>
        <dbReference type="SAM" id="Phobius"/>
    </source>
</evidence>
<protein>
    <submittedName>
        <fullName evidence="13">Vitamin K epoxide reductase family protein</fullName>
    </submittedName>
</protein>
<dbReference type="AlphaFoldDB" id="A0A849BRX6"/>
<evidence type="ECO:0000256" key="5">
    <source>
        <dbReference type="ARBA" id="ARBA00022989"/>
    </source>
</evidence>
<evidence type="ECO:0000256" key="8">
    <source>
        <dbReference type="ARBA" id="ARBA00023157"/>
    </source>
</evidence>
<feature type="transmembrane region" description="Helical" evidence="11">
    <location>
        <begin position="38"/>
        <end position="58"/>
    </location>
</feature>
<dbReference type="GO" id="GO:0048038">
    <property type="term" value="F:quinone binding"/>
    <property type="evidence" value="ECO:0007669"/>
    <property type="project" value="UniProtKB-KW"/>
</dbReference>
<feature type="region of interest" description="Disordered" evidence="10">
    <location>
        <begin position="1"/>
        <end position="26"/>
    </location>
</feature>
<reference evidence="13 14" key="1">
    <citation type="submission" date="2020-05" db="EMBL/GenBank/DDBJ databases">
        <title>MicrobeNet Type strains.</title>
        <authorList>
            <person name="Nicholson A.C."/>
        </authorList>
    </citation>
    <scope>NUCLEOTIDE SEQUENCE [LARGE SCALE GENOMIC DNA]</scope>
    <source>
        <strain evidence="13 14">JCM 14547</strain>
    </source>
</reference>
<organism evidence="13 14">
    <name type="scientific">Pseudokineococcus marinus</name>
    <dbReference type="NCBI Taxonomy" id="351215"/>
    <lineage>
        <taxon>Bacteria</taxon>
        <taxon>Bacillati</taxon>
        <taxon>Actinomycetota</taxon>
        <taxon>Actinomycetes</taxon>
        <taxon>Kineosporiales</taxon>
        <taxon>Kineosporiaceae</taxon>
        <taxon>Pseudokineococcus</taxon>
    </lineage>
</organism>
<dbReference type="InterPro" id="IPR012932">
    <property type="entry name" value="VKOR"/>
</dbReference>
<evidence type="ECO:0000256" key="10">
    <source>
        <dbReference type="SAM" id="MobiDB-lite"/>
    </source>
</evidence>
<keyword evidence="4" id="KW-0874">Quinone</keyword>
<evidence type="ECO:0000256" key="6">
    <source>
        <dbReference type="ARBA" id="ARBA00023002"/>
    </source>
</evidence>
<comment type="similarity">
    <text evidence="2">Belongs to the VKOR family.</text>
</comment>
<dbReference type="PANTHER" id="PTHR34573">
    <property type="entry name" value="VKC DOMAIN-CONTAINING PROTEIN"/>
    <property type="match status" value="1"/>
</dbReference>
<keyword evidence="8" id="KW-1015">Disulfide bond</keyword>
<keyword evidence="14" id="KW-1185">Reference proteome</keyword>
<keyword evidence="9" id="KW-0676">Redox-active center</keyword>
<evidence type="ECO:0000313" key="14">
    <source>
        <dbReference type="Proteomes" id="UP000555552"/>
    </source>
</evidence>
<keyword evidence="5 11" id="KW-1133">Transmembrane helix</keyword>
<feature type="transmembrane region" description="Helical" evidence="11">
    <location>
        <begin position="124"/>
        <end position="144"/>
    </location>
</feature>
<comment type="subcellular location">
    <subcellularLocation>
        <location evidence="1">Membrane</location>
        <topology evidence="1">Multi-pass membrane protein</topology>
    </subcellularLocation>
</comment>
<dbReference type="Gene3D" id="1.20.1440.130">
    <property type="entry name" value="VKOR domain"/>
    <property type="match status" value="1"/>
</dbReference>
<keyword evidence="6" id="KW-0560">Oxidoreductase</keyword>
<evidence type="ECO:0000256" key="3">
    <source>
        <dbReference type="ARBA" id="ARBA00022692"/>
    </source>
</evidence>
<dbReference type="InterPro" id="IPR041714">
    <property type="entry name" value="VKOR_Actinobacteria"/>
</dbReference>
<evidence type="ECO:0000256" key="1">
    <source>
        <dbReference type="ARBA" id="ARBA00004141"/>
    </source>
</evidence>
<feature type="transmembrane region" description="Helical" evidence="11">
    <location>
        <begin position="150"/>
        <end position="170"/>
    </location>
</feature>
<evidence type="ECO:0000256" key="9">
    <source>
        <dbReference type="ARBA" id="ARBA00023284"/>
    </source>
</evidence>
<feature type="transmembrane region" description="Helical" evidence="11">
    <location>
        <begin position="197"/>
        <end position="216"/>
    </location>
</feature>
<keyword evidence="7 11" id="KW-0472">Membrane</keyword>
<dbReference type="Proteomes" id="UP000555552">
    <property type="component" value="Unassembled WGS sequence"/>
</dbReference>
<accession>A0A849BRX6</accession>
<feature type="compositionally biased region" description="Acidic residues" evidence="10">
    <location>
        <begin position="17"/>
        <end position="26"/>
    </location>
</feature>
<evidence type="ECO:0000256" key="2">
    <source>
        <dbReference type="ARBA" id="ARBA00006214"/>
    </source>
</evidence>
<name>A0A849BRX6_9ACTN</name>
<dbReference type="InterPro" id="IPR038354">
    <property type="entry name" value="VKOR_sf"/>
</dbReference>
<dbReference type="GO" id="GO:0016020">
    <property type="term" value="C:membrane"/>
    <property type="evidence" value="ECO:0007669"/>
    <property type="project" value="UniProtKB-SubCell"/>
</dbReference>
<dbReference type="PANTHER" id="PTHR34573:SF1">
    <property type="entry name" value="VITAMIN K EPOXIDE REDUCTASE DOMAIN-CONTAINING PROTEIN"/>
    <property type="match status" value="1"/>
</dbReference>
<feature type="domain" description="Vitamin K epoxide reductase" evidence="12">
    <location>
        <begin position="35"/>
        <end position="176"/>
    </location>
</feature>
<proteinExistence type="inferred from homology"/>
<gene>
    <name evidence="13" type="ORF">HLB09_04080</name>
</gene>
<evidence type="ECO:0000259" key="12">
    <source>
        <dbReference type="SMART" id="SM00756"/>
    </source>
</evidence>
<sequence>MSATDQRAPGDRHDVEPYDEADDVEDGPLAPVVGDRRFGAWMLVTGAIGFVAAFVLTVERFELALDPSYVPSCSINPVLSCGSVMETEQAALLGFPNPLIGIASFAVLTTLGVVLLSGARLPRWVQLGVQVGVTAGTALVVWLISQSLYAIGALCPYCMVVWSVMIPLFWTTTARSLEQGAVPAPAGLARAVVDLRFPLIALSYAVVVVLVAVEFWDYWRTLLPFA</sequence>
<dbReference type="GO" id="GO:0016491">
    <property type="term" value="F:oxidoreductase activity"/>
    <property type="evidence" value="ECO:0007669"/>
    <property type="project" value="UniProtKB-KW"/>
</dbReference>
<evidence type="ECO:0000256" key="7">
    <source>
        <dbReference type="ARBA" id="ARBA00023136"/>
    </source>
</evidence>
<feature type="transmembrane region" description="Helical" evidence="11">
    <location>
        <begin position="99"/>
        <end position="117"/>
    </location>
</feature>
<comment type="caution">
    <text evidence="13">The sequence shown here is derived from an EMBL/GenBank/DDBJ whole genome shotgun (WGS) entry which is preliminary data.</text>
</comment>
<keyword evidence="3 11" id="KW-0812">Transmembrane</keyword>
<dbReference type="RefSeq" id="WP_171202128.1">
    <property type="nucleotide sequence ID" value="NZ_BAAANP010000002.1"/>
</dbReference>
<evidence type="ECO:0000256" key="4">
    <source>
        <dbReference type="ARBA" id="ARBA00022719"/>
    </source>
</evidence>
<dbReference type="EMBL" id="JABEMA010000030">
    <property type="protein sequence ID" value="NNH22276.1"/>
    <property type="molecule type" value="Genomic_DNA"/>
</dbReference>